<protein>
    <submittedName>
        <fullName evidence="3">Acyl--CoA ligase</fullName>
    </submittedName>
</protein>
<dbReference type="PROSITE" id="PS00455">
    <property type="entry name" value="AMP_BINDING"/>
    <property type="match status" value="1"/>
</dbReference>
<evidence type="ECO:0000259" key="1">
    <source>
        <dbReference type="Pfam" id="PF00501"/>
    </source>
</evidence>
<dbReference type="InterPro" id="IPR000873">
    <property type="entry name" value="AMP-dep_synth/lig_dom"/>
</dbReference>
<name>A0A7W1WPE0_9BACL</name>
<dbReference type="Gene3D" id="3.30.300.30">
    <property type="match status" value="1"/>
</dbReference>
<dbReference type="InterPro" id="IPR020845">
    <property type="entry name" value="AMP-binding_CS"/>
</dbReference>
<evidence type="ECO:0000313" key="3">
    <source>
        <dbReference type="EMBL" id="MBA4493469.1"/>
    </source>
</evidence>
<gene>
    <name evidence="3" type="ORF">H1191_04015</name>
</gene>
<dbReference type="Pfam" id="PF00501">
    <property type="entry name" value="AMP-binding"/>
    <property type="match status" value="1"/>
</dbReference>
<keyword evidence="4" id="KW-1185">Reference proteome</keyword>
<proteinExistence type="predicted"/>
<evidence type="ECO:0000313" key="4">
    <source>
        <dbReference type="Proteomes" id="UP000535491"/>
    </source>
</evidence>
<dbReference type="Pfam" id="PF13193">
    <property type="entry name" value="AMP-binding_C"/>
    <property type="match status" value="1"/>
</dbReference>
<dbReference type="GO" id="GO:0006631">
    <property type="term" value="P:fatty acid metabolic process"/>
    <property type="evidence" value="ECO:0007669"/>
    <property type="project" value="TreeGrafter"/>
</dbReference>
<keyword evidence="3" id="KW-0436">Ligase</keyword>
<dbReference type="SUPFAM" id="SSF56801">
    <property type="entry name" value="Acetyl-CoA synthetase-like"/>
    <property type="match status" value="1"/>
</dbReference>
<organism evidence="3 4">
    <name type="scientific">Paenactinomyces guangxiensis</name>
    <dbReference type="NCBI Taxonomy" id="1490290"/>
    <lineage>
        <taxon>Bacteria</taxon>
        <taxon>Bacillati</taxon>
        <taxon>Bacillota</taxon>
        <taxon>Bacilli</taxon>
        <taxon>Bacillales</taxon>
        <taxon>Thermoactinomycetaceae</taxon>
        <taxon>Paenactinomyces</taxon>
    </lineage>
</organism>
<dbReference type="InterPro" id="IPR042099">
    <property type="entry name" value="ANL_N_sf"/>
</dbReference>
<feature type="domain" description="AMP-dependent synthetase/ligase" evidence="1">
    <location>
        <begin position="14"/>
        <end position="355"/>
    </location>
</feature>
<dbReference type="PANTHER" id="PTHR43201:SF32">
    <property type="entry name" value="2-SUCCINYLBENZOATE--COA LIGASE, CHLOROPLASTIC_PEROXISOMAL"/>
    <property type="match status" value="1"/>
</dbReference>
<dbReference type="AlphaFoldDB" id="A0A7W1WPE0"/>
<comment type="caution">
    <text evidence="3">The sequence shown here is derived from an EMBL/GenBank/DDBJ whole genome shotgun (WGS) entry which is preliminary data.</text>
</comment>
<dbReference type="InterPro" id="IPR025110">
    <property type="entry name" value="AMP-bd_C"/>
</dbReference>
<sequence length="485" mass="53667">MCSSLGSIGELLLQSVERYPNKVAVKSKRKQLTYTELLQEIANIQAVLKGLVRPGDVVALQLPNSIEYIAAYFATSLLGATIFPVYWKVARDEVLTICNYVGAVVLLTNKVIIQKYKGTDLFCLDVTSISRKSFTSLHVEPGSLSQPAILLQTSGTTSKPKVVALSHENLISNVIAHCHSLGLTPDDRVLIALPFPFGYCNTSQLLSHIYLGGTISILPEPFLPNQLIKQIKEDHITVFTAVPTMLLMLEKAIRKSYMLENLRMICFGGGMLPQFTLKKLIERFSRVQFVQTYGQTEAGPRISSAFLTSNFSVSDVGLPIPGVEIQICSEDGKPVPIEEIGQITVKSPSVMIGYYKNAEETARVLKNGWLQTGDIGYLDKDGHLHVTGRLKNVIKTRGIQIHPEEIEQFIAERFPVSRVLVKGSSSSLHGEVPVAYLEPQPEAVIDANAVIAVCRQYLSPYKVPHEIKLVKNLETTFTGKIRRYI</sequence>
<dbReference type="Gene3D" id="3.40.50.12780">
    <property type="entry name" value="N-terminal domain of ligase-like"/>
    <property type="match status" value="1"/>
</dbReference>
<dbReference type="RefSeq" id="WP_181750698.1">
    <property type="nucleotide sequence ID" value="NZ_JACEIQ010000002.1"/>
</dbReference>
<dbReference type="Proteomes" id="UP000535491">
    <property type="component" value="Unassembled WGS sequence"/>
</dbReference>
<dbReference type="GO" id="GO:0031956">
    <property type="term" value="F:medium-chain fatty acid-CoA ligase activity"/>
    <property type="evidence" value="ECO:0007669"/>
    <property type="project" value="TreeGrafter"/>
</dbReference>
<reference evidence="3 4" key="1">
    <citation type="submission" date="2020-07" db="EMBL/GenBank/DDBJ databases">
        <authorList>
            <person name="Feng H."/>
        </authorList>
    </citation>
    <scope>NUCLEOTIDE SEQUENCE [LARGE SCALE GENOMIC DNA]</scope>
    <source>
        <strain evidence="4">s-10</strain>
    </source>
</reference>
<dbReference type="EMBL" id="JACEIQ010000002">
    <property type="protein sequence ID" value="MBA4493469.1"/>
    <property type="molecule type" value="Genomic_DNA"/>
</dbReference>
<dbReference type="InterPro" id="IPR045851">
    <property type="entry name" value="AMP-bd_C_sf"/>
</dbReference>
<evidence type="ECO:0000259" key="2">
    <source>
        <dbReference type="Pfam" id="PF13193"/>
    </source>
</evidence>
<accession>A0A7W1WPE0</accession>
<dbReference type="PANTHER" id="PTHR43201">
    <property type="entry name" value="ACYL-COA SYNTHETASE"/>
    <property type="match status" value="1"/>
</dbReference>
<feature type="domain" description="AMP-binding enzyme C-terminal" evidence="2">
    <location>
        <begin position="405"/>
        <end position="480"/>
    </location>
</feature>